<proteinExistence type="predicted"/>
<feature type="non-terminal residue" evidence="2">
    <location>
        <position position="126"/>
    </location>
</feature>
<feature type="transmembrane region" description="Helical" evidence="1">
    <location>
        <begin position="108"/>
        <end position="125"/>
    </location>
</feature>
<evidence type="ECO:0000313" key="2">
    <source>
        <dbReference type="EMBL" id="SVB99290.1"/>
    </source>
</evidence>
<name>A0A382II08_9ZZZZ</name>
<gene>
    <name evidence="2" type="ORF">METZ01_LOCUS252144</name>
</gene>
<dbReference type="AlphaFoldDB" id="A0A382II08"/>
<feature type="transmembrane region" description="Helical" evidence="1">
    <location>
        <begin position="46"/>
        <end position="70"/>
    </location>
</feature>
<feature type="non-terminal residue" evidence="2">
    <location>
        <position position="1"/>
    </location>
</feature>
<accession>A0A382II08</accession>
<keyword evidence="1" id="KW-1133">Transmembrane helix</keyword>
<keyword evidence="1" id="KW-0472">Membrane</keyword>
<dbReference type="Gene3D" id="1.20.1250.20">
    <property type="entry name" value="MFS general substrate transporter like domains"/>
    <property type="match status" value="1"/>
</dbReference>
<organism evidence="2">
    <name type="scientific">marine metagenome</name>
    <dbReference type="NCBI Taxonomy" id="408172"/>
    <lineage>
        <taxon>unclassified sequences</taxon>
        <taxon>metagenomes</taxon>
        <taxon>ecological metagenomes</taxon>
    </lineage>
</organism>
<evidence type="ECO:0000256" key="1">
    <source>
        <dbReference type="SAM" id="Phobius"/>
    </source>
</evidence>
<sequence>VTAATKRFRDCVWLLIAQAIGAFNDNATKIMLPALALILWKDEVMSWVNLGVSLMLIIPFILFGPFAGWMADRFSKRKITSMALLAQVFGLLVLFLGMFLCLKMGGKWFSVCLVGFFLLAVQSAML</sequence>
<evidence type="ECO:0008006" key="3">
    <source>
        <dbReference type="Google" id="ProtNLM"/>
    </source>
</evidence>
<keyword evidence="1" id="KW-0812">Transmembrane</keyword>
<feature type="transmembrane region" description="Helical" evidence="1">
    <location>
        <begin position="82"/>
        <end position="102"/>
    </location>
</feature>
<dbReference type="EMBL" id="UINC01067540">
    <property type="protein sequence ID" value="SVB99290.1"/>
    <property type="molecule type" value="Genomic_DNA"/>
</dbReference>
<reference evidence="2" key="1">
    <citation type="submission" date="2018-05" db="EMBL/GenBank/DDBJ databases">
        <authorList>
            <person name="Lanie J.A."/>
            <person name="Ng W.-L."/>
            <person name="Kazmierczak K.M."/>
            <person name="Andrzejewski T.M."/>
            <person name="Davidsen T.M."/>
            <person name="Wayne K.J."/>
            <person name="Tettelin H."/>
            <person name="Glass J.I."/>
            <person name="Rusch D."/>
            <person name="Podicherti R."/>
            <person name="Tsui H.-C.T."/>
            <person name="Winkler M.E."/>
        </authorList>
    </citation>
    <scope>NUCLEOTIDE SEQUENCE</scope>
</reference>
<protein>
    <recommendedName>
        <fullName evidence="3">Major facilitator superfamily (MFS) profile domain-containing protein</fullName>
    </recommendedName>
</protein>
<dbReference type="SUPFAM" id="SSF103473">
    <property type="entry name" value="MFS general substrate transporter"/>
    <property type="match status" value="1"/>
</dbReference>
<dbReference type="InterPro" id="IPR036259">
    <property type="entry name" value="MFS_trans_sf"/>
</dbReference>